<protein>
    <submittedName>
        <fullName evidence="3">Amidohydrolase</fullName>
    </submittedName>
</protein>
<dbReference type="PROSITE" id="PS51318">
    <property type="entry name" value="TAT"/>
    <property type="match status" value="1"/>
</dbReference>
<keyword evidence="1" id="KW-0732">Signal</keyword>
<dbReference type="InterPro" id="IPR032466">
    <property type="entry name" value="Metal_Hydrolase"/>
</dbReference>
<dbReference type="Pfam" id="PF01979">
    <property type="entry name" value="Amidohydro_1"/>
    <property type="match status" value="1"/>
</dbReference>
<name>A0A2Z5JP62_STRAR</name>
<dbReference type="InterPro" id="IPR011059">
    <property type="entry name" value="Metal-dep_hydrolase_composite"/>
</dbReference>
<reference evidence="3 4" key="1">
    <citation type="journal article" date="2018" name="Front. Microbiol.">
        <title>Genome Sequencing of Streptomyces atratus SCSIOZH16 and Activation Production of Nocardamine via Metabolic Engineering.</title>
        <authorList>
            <person name="Li Y."/>
            <person name="Zhang C."/>
            <person name="Liu C."/>
            <person name="Ju J."/>
            <person name="Ma J."/>
        </authorList>
    </citation>
    <scope>NUCLEOTIDE SEQUENCE [LARGE SCALE GENOMIC DNA]</scope>
    <source>
        <strain evidence="3 4">SCSIO_ZH16</strain>
    </source>
</reference>
<accession>A0A2Z5JP62</accession>
<dbReference type="InterPro" id="IPR006680">
    <property type="entry name" value="Amidohydro-rel"/>
</dbReference>
<dbReference type="Gene3D" id="2.30.40.10">
    <property type="entry name" value="Urease, subunit C, domain 1"/>
    <property type="match status" value="1"/>
</dbReference>
<proteinExistence type="predicted"/>
<organism evidence="3 4">
    <name type="scientific">Streptomyces atratus</name>
    <dbReference type="NCBI Taxonomy" id="1893"/>
    <lineage>
        <taxon>Bacteria</taxon>
        <taxon>Bacillati</taxon>
        <taxon>Actinomycetota</taxon>
        <taxon>Actinomycetes</taxon>
        <taxon>Kitasatosporales</taxon>
        <taxon>Streptomycetaceae</taxon>
        <taxon>Streptomyces</taxon>
    </lineage>
</organism>
<feature type="signal peptide" evidence="1">
    <location>
        <begin position="1"/>
        <end position="33"/>
    </location>
</feature>
<gene>
    <name evidence="3" type="ORF">C5746_41320</name>
</gene>
<dbReference type="PANTHER" id="PTHR43135:SF3">
    <property type="entry name" value="ALPHA-D-RIBOSE 1-METHYLPHOSPHONATE 5-TRIPHOSPHATE DIPHOSPHATASE"/>
    <property type="match status" value="1"/>
</dbReference>
<feature type="domain" description="Amidohydrolase-related" evidence="2">
    <location>
        <begin position="108"/>
        <end position="421"/>
    </location>
</feature>
<dbReference type="GeneID" id="95524671"/>
<dbReference type="Proteomes" id="UP000252698">
    <property type="component" value="Chromosome"/>
</dbReference>
<dbReference type="GO" id="GO:0016810">
    <property type="term" value="F:hydrolase activity, acting on carbon-nitrogen (but not peptide) bonds"/>
    <property type="evidence" value="ECO:0007669"/>
    <property type="project" value="InterPro"/>
</dbReference>
<evidence type="ECO:0000313" key="3">
    <source>
        <dbReference type="EMBL" id="AXE82236.1"/>
    </source>
</evidence>
<dbReference type="SUPFAM" id="SSF51556">
    <property type="entry name" value="Metallo-dependent hydrolases"/>
    <property type="match status" value="1"/>
</dbReference>
<evidence type="ECO:0000256" key="1">
    <source>
        <dbReference type="SAM" id="SignalP"/>
    </source>
</evidence>
<evidence type="ECO:0000259" key="2">
    <source>
        <dbReference type="Pfam" id="PF01979"/>
    </source>
</evidence>
<dbReference type="InterPro" id="IPR006311">
    <property type="entry name" value="TAT_signal"/>
</dbReference>
<feature type="chain" id="PRO_5039560191" evidence="1">
    <location>
        <begin position="34"/>
        <end position="444"/>
    </location>
</feature>
<evidence type="ECO:0000313" key="4">
    <source>
        <dbReference type="Proteomes" id="UP000252698"/>
    </source>
</evidence>
<dbReference type="EMBL" id="CP027306">
    <property type="protein sequence ID" value="AXE82236.1"/>
    <property type="molecule type" value="Genomic_DNA"/>
</dbReference>
<keyword evidence="3" id="KW-0378">Hydrolase</keyword>
<dbReference type="PANTHER" id="PTHR43135">
    <property type="entry name" value="ALPHA-D-RIBOSE 1-METHYLPHOSPHONATE 5-TRIPHOSPHATE DIPHOSPHATASE"/>
    <property type="match status" value="1"/>
</dbReference>
<dbReference type="AlphaFoldDB" id="A0A2Z5JP62"/>
<dbReference type="RefSeq" id="WP_114248618.1">
    <property type="nucleotide sequence ID" value="NZ_CP027306.1"/>
</dbReference>
<sequence length="444" mass="45956">MCVESAPPPPSRVTRRGVLAGAAALAGTAAALAAAPSVAAAHETTPGRTAARSGDLVVEGGTLLDPATGHVTEDAVVVISSGVVRAAGARAKVEIPHDAPILDAHGRWVLPGLVDAHIHLNTAAEAHEAVRNGATSARSGSTNFYQDIAVRELARQAPDLAPRLRAAGVFITPDLGNTILADPDLTPLARLKDGVRSAEALRRVVQVNLARGANVIKTRVNGRAGLPEQDPLAQVYSYEQLSEVVSAARRGGKGVLCHSYSERGCDDAVRAGIRSLEHGVFVSERTLHDMRRRGTCFTPTLSAIAGLAESSNPVLAERGRTYLPVLKEAVRAAHLMGVPLVAGTDSSGGQVKPIGREVELMHAAGLSALDAIRTATTQAARLLGLQPTVGRLARGFAGDVIVVDGDPLADVSVLKTPLHVVRAGLTLQPCLSRVSAAEAPVSLS</sequence>
<dbReference type="Gene3D" id="3.20.20.140">
    <property type="entry name" value="Metal-dependent hydrolases"/>
    <property type="match status" value="1"/>
</dbReference>
<dbReference type="InterPro" id="IPR051781">
    <property type="entry name" value="Metallo-dep_Hydrolase"/>
</dbReference>
<dbReference type="KEGG" id="sata:C5746_41320"/>
<dbReference type="SUPFAM" id="SSF51338">
    <property type="entry name" value="Composite domain of metallo-dependent hydrolases"/>
    <property type="match status" value="1"/>
</dbReference>